<proteinExistence type="predicted"/>
<keyword evidence="2" id="KW-0378">Hydrolase</keyword>
<evidence type="ECO:0000259" key="1">
    <source>
        <dbReference type="Pfam" id="PF12697"/>
    </source>
</evidence>
<evidence type="ECO:0000313" key="3">
    <source>
        <dbReference type="Proteomes" id="UP000034883"/>
    </source>
</evidence>
<dbReference type="InterPro" id="IPR029058">
    <property type="entry name" value="AB_hydrolase_fold"/>
</dbReference>
<dbReference type="GO" id="GO:0016787">
    <property type="term" value="F:hydrolase activity"/>
    <property type="evidence" value="ECO:0007669"/>
    <property type="project" value="UniProtKB-KW"/>
</dbReference>
<keyword evidence="3" id="KW-1185">Reference proteome</keyword>
<dbReference type="Proteomes" id="UP000034883">
    <property type="component" value="Chromosome"/>
</dbReference>
<dbReference type="PANTHER" id="PTHR46438:SF11">
    <property type="entry name" value="LIPASE-RELATED"/>
    <property type="match status" value="1"/>
</dbReference>
<dbReference type="InterPro" id="IPR000073">
    <property type="entry name" value="AB_hydrolase_1"/>
</dbReference>
<dbReference type="PANTHER" id="PTHR46438">
    <property type="entry name" value="ALPHA/BETA-HYDROLASES SUPERFAMILY PROTEIN"/>
    <property type="match status" value="1"/>
</dbReference>
<dbReference type="PRINTS" id="PR00111">
    <property type="entry name" value="ABHYDROLASE"/>
</dbReference>
<feature type="domain" description="AB hydrolase-1" evidence="1">
    <location>
        <begin position="47"/>
        <end position="274"/>
    </location>
</feature>
<dbReference type="STRING" id="927083.DB32_007652"/>
<dbReference type="EMBL" id="CP011125">
    <property type="protein sequence ID" value="AKF10503.1"/>
    <property type="molecule type" value="Genomic_DNA"/>
</dbReference>
<name>A0A0F6YNJ3_9BACT</name>
<dbReference type="AlphaFoldDB" id="A0A0F6YNJ3"/>
<reference evidence="2 3" key="1">
    <citation type="submission" date="2015-03" db="EMBL/GenBank/DDBJ databases">
        <title>Genome assembly of Sandaracinus amylolyticus DSM 53668.</title>
        <authorList>
            <person name="Sharma G."/>
            <person name="Subramanian S."/>
        </authorList>
    </citation>
    <scope>NUCLEOTIDE SEQUENCE [LARGE SCALE GENOMIC DNA]</scope>
    <source>
        <strain evidence="2 3">DSM 53668</strain>
    </source>
</reference>
<dbReference type="Gene3D" id="3.40.50.1820">
    <property type="entry name" value="alpha/beta hydrolase"/>
    <property type="match status" value="1"/>
</dbReference>
<accession>A0A0F6YNJ3</accession>
<protein>
    <submittedName>
        <fullName evidence="2">Putative hydrolase</fullName>
    </submittedName>
</protein>
<dbReference type="SUPFAM" id="SSF53474">
    <property type="entry name" value="alpha/beta-Hydrolases"/>
    <property type="match status" value="1"/>
</dbReference>
<gene>
    <name evidence="2" type="ORF">DB32_007652</name>
</gene>
<dbReference type="KEGG" id="samy:DB32_007652"/>
<dbReference type="Pfam" id="PF12697">
    <property type="entry name" value="Abhydrolase_6"/>
    <property type="match status" value="1"/>
</dbReference>
<evidence type="ECO:0000313" key="2">
    <source>
        <dbReference type="EMBL" id="AKF10503.1"/>
    </source>
</evidence>
<organism evidence="2 3">
    <name type="scientific">Sandaracinus amylolyticus</name>
    <dbReference type="NCBI Taxonomy" id="927083"/>
    <lineage>
        <taxon>Bacteria</taxon>
        <taxon>Pseudomonadati</taxon>
        <taxon>Myxococcota</taxon>
        <taxon>Polyangia</taxon>
        <taxon>Polyangiales</taxon>
        <taxon>Sandaracinaceae</taxon>
        <taxon>Sandaracinus</taxon>
    </lineage>
</organism>
<sequence>MMGLLSLVEGLSHVALRARGLRGRMIDTAVGRVHAYVGRGHGALPPVVMVHGIGSAAAPFAPVIARVQEHVRAVIAPELPGHGWSAPPRGRLAPDTLFEVMGAVIDRLIDEPAVVVGNSLGGAVALDYARTRPEKVRALVLLSPAGARMSEDELEAVRRVFHLRSTADAIAFVERVYHRAPPGASWVAGDVRRQMGRAVVRELLANVRSDHGFDPDALRGLTMPVTLMWGRSERVLPASGLAYFRAHLPAHARVEEPEGVGHCPHLDRPGLVARRIVEAAISGSALEGARAHAGDPRA</sequence>